<evidence type="ECO:0000313" key="1">
    <source>
        <dbReference type="EMBL" id="MDI5968624.1"/>
    </source>
</evidence>
<dbReference type="EMBL" id="JABXJJ020000004">
    <property type="protein sequence ID" value="MDI5968624.1"/>
    <property type="molecule type" value="Genomic_DNA"/>
</dbReference>
<organism evidence="1">
    <name type="scientific">Streptantibioticus silvisoli</name>
    <dbReference type="NCBI Taxonomy" id="2705255"/>
    <lineage>
        <taxon>Bacteria</taxon>
        <taxon>Bacillati</taxon>
        <taxon>Actinomycetota</taxon>
        <taxon>Actinomycetes</taxon>
        <taxon>Kitasatosporales</taxon>
        <taxon>Streptomycetaceae</taxon>
        <taxon>Streptantibioticus</taxon>
    </lineage>
</organism>
<sequence length="65" mass="6941">MIALFTERARLLAILAGLAWVLGLMPSAPVRLLVVVLVVVGAVLDVLPERLPAAVRVTTLRGRGR</sequence>
<reference evidence="1" key="1">
    <citation type="submission" date="2023-05" db="EMBL/GenBank/DDBJ databases">
        <title>Streptantibioticus silvisoli sp. nov., acidotolerant actinomycetes 1 from pine litter.</title>
        <authorList>
            <person name="Swiecimska M."/>
            <person name="Golinska P."/>
            <person name="Sangal V."/>
            <person name="Wachnowicz B."/>
            <person name="Goodfellow M."/>
        </authorList>
    </citation>
    <scope>NUCLEOTIDE SEQUENCE</scope>
    <source>
        <strain evidence="1">SL13</strain>
    </source>
</reference>
<name>A0AA90KF83_9ACTN</name>
<accession>A0AA90KF83</accession>
<dbReference type="RefSeq" id="WP_271312933.1">
    <property type="nucleotide sequence ID" value="NZ_JABXJJ020000004.1"/>
</dbReference>
<dbReference type="AlphaFoldDB" id="A0AA90KF83"/>
<proteinExistence type="predicted"/>
<gene>
    <name evidence="1" type="ORF">POF50_004565</name>
</gene>
<protein>
    <submittedName>
        <fullName evidence="1">Uncharacterized protein</fullName>
    </submittedName>
</protein>
<comment type="caution">
    <text evidence="1">The sequence shown here is derived from an EMBL/GenBank/DDBJ whole genome shotgun (WGS) entry which is preliminary data.</text>
</comment>